<reference evidence="3 4" key="1">
    <citation type="journal article" date="2014" name="Int. J. Syst. Evol. Microbiol.">
        <title>Complete genome sequence of Corynebacterium casei LMG S-19264T (=DSM 44701T), isolated from a smear-ripened cheese.</title>
        <authorList>
            <consortium name="US DOE Joint Genome Institute (JGI-PGF)"/>
            <person name="Walter F."/>
            <person name="Albersmeier A."/>
            <person name="Kalinowski J."/>
            <person name="Ruckert C."/>
        </authorList>
    </citation>
    <scope>NUCLEOTIDE SEQUENCE [LARGE SCALE GENOMIC DNA]</scope>
    <source>
        <strain evidence="3 4">CGMCC 1.15295</strain>
    </source>
</reference>
<protein>
    <recommendedName>
        <fullName evidence="2">Putative auto-transporter adhesin head GIN domain-containing protein</fullName>
    </recommendedName>
</protein>
<dbReference type="InterPro" id="IPR021255">
    <property type="entry name" value="DUF2807"/>
</dbReference>
<sequence>MNKIIFTFLLAIGFISFANAQDDEKIKGDRNVTIKQTYIEPFNKIIVGEDFTVEIIYNSKPSIEIETDDNLHEYISFGVVDSILSIKTTKKITSSKKMNIKVNYTNNLEHIETKDDGEIRSLTSLELKNATLRTSGSSKAYLNIRTNNFTYNSLDKAKVKLNINANTSKIVLSDNCKVEALINSKSMVMDLYQRATANIEGTATTTTLRLDNSASFNGKDFATKNCDLIVETNSNASIRVDETITIEASGSSEVYLYNLPKIVLNKFIDTAKLQKKDN</sequence>
<evidence type="ECO:0000313" key="4">
    <source>
        <dbReference type="Proteomes" id="UP000598120"/>
    </source>
</evidence>
<evidence type="ECO:0000256" key="1">
    <source>
        <dbReference type="SAM" id="SignalP"/>
    </source>
</evidence>
<feature type="chain" id="PRO_5035228820" description="Putative auto-transporter adhesin head GIN domain-containing protein" evidence="1">
    <location>
        <begin position="21"/>
        <end position="278"/>
    </location>
</feature>
<dbReference type="Gene3D" id="2.160.20.120">
    <property type="match status" value="1"/>
</dbReference>
<gene>
    <name evidence="3" type="ORF">GCM10011531_19360</name>
</gene>
<feature type="domain" description="Putative auto-transporter adhesin head GIN" evidence="2">
    <location>
        <begin position="41"/>
        <end position="180"/>
    </location>
</feature>
<proteinExistence type="predicted"/>
<comment type="caution">
    <text evidence="3">The sequence shown here is derived from an EMBL/GenBank/DDBJ whole genome shotgun (WGS) entry which is preliminary data.</text>
</comment>
<organism evidence="3 4">
    <name type="scientific">Aquaticitalea lipolytica</name>
    <dbReference type="NCBI Taxonomy" id="1247562"/>
    <lineage>
        <taxon>Bacteria</taxon>
        <taxon>Pseudomonadati</taxon>
        <taxon>Bacteroidota</taxon>
        <taxon>Flavobacteriia</taxon>
        <taxon>Flavobacteriales</taxon>
        <taxon>Flavobacteriaceae</taxon>
        <taxon>Aquaticitalea</taxon>
    </lineage>
</organism>
<keyword evidence="4" id="KW-1185">Reference proteome</keyword>
<name>A0A8J2TQE3_9FLAO</name>
<evidence type="ECO:0000259" key="2">
    <source>
        <dbReference type="Pfam" id="PF10988"/>
    </source>
</evidence>
<dbReference type="RefSeq" id="WP_188606169.1">
    <property type="nucleotide sequence ID" value="NZ_BMIC01000003.1"/>
</dbReference>
<evidence type="ECO:0000313" key="3">
    <source>
        <dbReference type="EMBL" id="GFZ87925.1"/>
    </source>
</evidence>
<dbReference type="Proteomes" id="UP000598120">
    <property type="component" value="Unassembled WGS sequence"/>
</dbReference>
<dbReference type="Pfam" id="PF10988">
    <property type="entry name" value="DUF2807"/>
    <property type="match status" value="1"/>
</dbReference>
<keyword evidence="1" id="KW-0732">Signal</keyword>
<dbReference type="AlphaFoldDB" id="A0A8J2TQE3"/>
<dbReference type="EMBL" id="BMIC01000003">
    <property type="protein sequence ID" value="GFZ87925.1"/>
    <property type="molecule type" value="Genomic_DNA"/>
</dbReference>
<feature type="signal peptide" evidence="1">
    <location>
        <begin position="1"/>
        <end position="20"/>
    </location>
</feature>
<accession>A0A8J2TQE3</accession>